<dbReference type="RefSeq" id="WP_188182597.1">
    <property type="nucleotide sequence ID" value="NZ_JACVQF010000200.1"/>
</dbReference>
<accession>A0A926QRP3</accession>
<name>A0A926QRP3_9ACTN</name>
<sequence>MTEELLFLDRADVLECAAEVDVCQVVADALVRHARGAATLPAEGHLSWTNEAGAHCRSLAVLGALEGDDGPPVRGVKLINAATCNPVHGRERAAGIGVLFDHHTARPLVIAEAGWLSAARTAAYTMVSLRHLGPPAWDALTLVGCGTLARTHLELLGGSFAQTRTVHLYDADVRRTAALAEWTAHHLPELRIVQHADARTAVRAAPVVVTATTTDRGYLPAAWLGPGTFVAHVSLADLLPDALLTAQALYVDDVDLVADNPRRILGALMREGRVTARSPGPVGGRGIDGTLGQVLAGDVAAVRPTTGHVVSNPFGMAVLDVALLHAVHEVAVARKTGRTLRLS</sequence>
<dbReference type="Gene3D" id="3.40.50.720">
    <property type="entry name" value="NAD(P)-binding Rossmann-like Domain"/>
    <property type="match status" value="1"/>
</dbReference>
<dbReference type="EMBL" id="JACVQF010000200">
    <property type="protein sequence ID" value="MBD0421628.1"/>
    <property type="molecule type" value="Genomic_DNA"/>
</dbReference>
<reference evidence="1" key="2">
    <citation type="submission" date="2020-09" db="EMBL/GenBank/DDBJ databases">
        <authorList>
            <person name="Luo X."/>
        </authorList>
    </citation>
    <scope>NUCLEOTIDE SEQUENCE</scope>
    <source>
        <strain evidence="1">TRM S81-3</strain>
    </source>
</reference>
<dbReference type="GO" id="GO:0005737">
    <property type="term" value="C:cytoplasm"/>
    <property type="evidence" value="ECO:0007669"/>
    <property type="project" value="TreeGrafter"/>
</dbReference>
<reference evidence="1" key="1">
    <citation type="submission" date="2020-09" db="EMBL/GenBank/DDBJ databases">
        <title>Streptomyces grisecoloratus sp. nov., isolated from cotton soil.</title>
        <authorList>
            <person name="Xing L."/>
        </authorList>
    </citation>
    <scope>NUCLEOTIDE SEQUENCE</scope>
    <source>
        <strain evidence="1">TRM S81-3</strain>
    </source>
</reference>
<dbReference type="PIRSF" id="PIRSF001439">
    <property type="entry name" value="CryM"/>
    <property type="match status" value="1"/>
</dbReference>
<dbReference type="SUPFAM" id="SSF51735">
    <property type="entry name" value="NAD(P)-binding Rossmann-fold domains"/>
    <property type="match status" value="1"/>
</dbReference>
<dbReference type="InterPro" id="IPR003462">
    <property type="entry name" value="ODC_Mu_crystall"/>
</dbReference>
<proteinExistence type="predicted"/>
<evidence type="ECO:0000313" key="1">
    <source>
        <dbReference type="EMBL" id="MBD0421628.1"/>
    </source>
</evidence>
<dbReference type="PANTHER" id="PTHR13812:SF19">
    <property type="entry name" value="KETIMINE REDUCTASE MU-CRYSTALLIN"/>
    <property type="match status" value="1"/>
</dbReference>
<dbReference type="InterPro" id="IPR036291">
    <property type="entry name" value="NAD(P)-bd_dom_sf"/>
</dbReference>
<gene>
    <name evidence="1" type="ORF">H0H10_21155</name>
</gene>
<comment type="caution">
    <text evidence="1">The sequence shown here is derived from an EMBL/GenBank/DDBJ whole genome shotgun (WGS) entry which is preliminary data.</text>
</comment>
<keyword evidence="2" id="KW-1185">Reference proteome</keyword>
<evidence type="ECO:0000313" key="2">
    <source>
        <dbReference type="Proteomes" id="UP000621210"/>
    </source>
</evidence>
<dbReference type="Pfam" id="PF02423">
    <property type="entry name" value="OCD_Mu_crystall"/>
    <property type="match status" value="1"/>
</dbReference>
<dbReference type="AlphaFoldDB" id="A0A926QRP3"/>
<dbReference type="InterPro" id="IPR023401">
    <property type="entry name" value="ODC_N"/>
</dbReference>
<dbReference type="PANTHER" id="PTHR13812">
    <property type="entry name" value="KETIMINE REDUCTASE MU-CRYSTALLIN"/>
    <property type="match status" value="1"/>
</dbReference>
<dbReference type="Gene3D" id="3.30.1780.10">
    <property type="entry name" value="ornithine cyclodeaminase, domain 1"/>
    <property type="match status" value="1"/>
</dbReference>
<organism evidence="1 2">
    <name type="scientific">Streptomyces griseicoloratus</name>
    <dbReference type="NCBI Taxonomy" id="2752516"/>
    <lineage>
        <taxon>Bacteria</taxon>
        <taxon>Bacillati</taxon>
        <taxon>Actinomycetota</taxon>
        <taxon>Actinomycetes</taxon>
        <taxon>Kitasatosporales</taxon>
        <taxon>Streptomycetaceae</taxon>
        <taxon>Streptomyces</taxon>
    </lineage>
</organism>
<protein>
    <submittedName>
        <fullName evidence="1">Ornithine cyclodeaminase</fullName>
    </submittedName>
</protein>
<dbReference type="Proteomes" id="UP000621210">
    <property type="component" value="Unassembled WGS sequence"/>
</dbReference>